<name>A0A919EGP7_9ACTN</name>
<dbReference type="Proteomes" id="UP000638313">
    <property type="component" value="Unassembled WGS sequence"/>
</dbReference>
<dbReference type="InterPro" id="IPR001932">
    <property type="entry name" value="PPM-type_phosphatase-like_dom"/>
</dbReference>
<evidence type="ECO:0000313" key="2">
    <source>
        <dbReference type="EMBL" id="GHF73243.1"/>
    </source>
</evidence>
<dbReference type="InterPro" id="IPR039248">
    <property type="entry name" value="Ptase_RsbX"/>
</dbReference>
<dbReference type="SUPFAM" id="SSF81606">
    <property type="entry name" value="PP2C-like"/>
    <property type="match status" value="1"/>
</dbReference>
<dbReference type="SMART" id="SM00331">
    <property type="entry name" value="PP2C_SIG"/>
    <property type="match status" value="1"/>
</dbReference>
<accession>A0A919EGP7</accession>
<evidence type="ECO:0000313" key="3">
    <source>
        <dbReference type="Proteomes" id="UP000638313"/>
    </source>
</evidence>
<dbReference type="Pfam" id="PF13581">
    <property type="entry name" value="HATPase_c_2"/>
    <property type="match status" value="1"/>
</dbReference>
<sequence>MTPTPGTDGTPGTAYVTEEVRVDHYSAVHTAATRARALAVRHGLPGALPDHAAVLASELASNLAKHARDGAVFLQPLPLGDGLEVLTADSGPGITDPDRCLADGYTTTGTLGAGLGAVRRAATHFALRSHPAGTLACARLAASGTGGTTASDAVGALCLLAHGETDCGDGYALAVTAGARTALVVDGLGHGPAAAEAAQAALRAFHRTADAPLPQLLTALHRALRATRGAAVGAFRLATGGGAEFCGTGNVRLHLLDPTGTRRHLYGEPGVAGWNMPTPRVHHLPTGPHTTAVLHTDGIDARWARTPGPFLLRLPPPLLATALVHGHRRTRDDATVVALGPTAHRTSGRKDR</sequence>
<dbReference type="Gene3D" id="3.60.40.10">
    <property type="entry name" value="PPM-type phosphatase domain"/>
    <property type="match status" value="1"/>
</dbReference>
<dbReference type="SUPFAM" id="SSF55874">
    <property type="entry name" value="ATPase domain of HSP90 chaperone/DNA topoisomerase II/histidine kinase"/>
    <property type="match status" value="1"/>
</dbReference>
<reference evidence="2" key="2">
    <citation type="submission" date="2020-09" db="EMBL/GenBank/DDBJ databases">
        <authorList>
            <person name="Sun Q."/>
            <person name="Ohkuma M."/>
        </authorList>
    </citation>
    <scope>NUCLEOTIDE SEQUENCE</scope>
    <source>
        <strain evidence="2">JCM 4059</strain>
    </source>
</reference>
<feature type="domain" description="PPM-type phosphatase" evidence="1">
    <location>
        <begin position="149"/>
        <end position="341"/>
    </location>
</feature>
<protein>
    <submittedName>
        <fullName evidence="2">Anti-sigma regulatory factor</fullName>
    </submittedName>
</protein>
<dbReference type="EMBL" id="BNBD01000023">
    <property type="protein sequence ID" value="GHF73243.1"/>
    <property type="molecule type" value="Genomic_DNA"/>
</dbReference>
<dbReference type="RefSeq" id="WP_190133203.1">
    <property type="nucleotide sequence ID" value="NZ_BNBD01000023.1"/>
</dbReference>
<reference evidence="2" key="1">
    <citation type="journal article" date="2014" name="Int. J. Syst. Evol. Microbiol.">
        <title>Complete genome sequence of Corynebacterium casei LMG S-19264T (=DSM 44701T), isolated from a smear-ripened cheese.</title>
        <authorList>
            <consortium name="US DOE Joint Genome Institute (JGI-PGF)"/>
            <person name="Walter F."/>
            <person name="Albersmeier A."/>
            <person name="Kalinowski J."/>
            <person name="Ruckert C."/>
        </authorList>
    </citation>
    <scope>NUCLEOTIDE SEQUENCE</scope>
    <source>
        <strain evidence="2">JCM 4059</strain>
    </source>
</reference>
<keyword evidence="3" id="KW-1185">Reference proteome</keyword>
<organism evidence="2 3">
    <name type="scientific">Streptomyces mashuensis</name>
    <dbReference type="NCBI Taxonomy" id="33904"/>
    <lineage>
        <taxon>Bacteria</taxon>
        <taxon>Bacillati</taxon>
        <taxon>Actinomycetota</taxon>
        <taxon>Actinomycetes</taxon>
        <taxon>Kitasatosporales</taxon>
        <taxon>Streptomycetaceae</taxon>
        <taxon>Streptomyces</taxon>
    </lineage>
</organism>
<dbReference type="PANTHER" id="PTHR35801:SF1">
    <property type="entry name" value="PHOSPHOSERINE PHOSPHATASE RSBX"/>
    <property type="match status" value="1"/>
</dbReference>
<dbReference type="Pfam" id="PF07228">
    <property type="entry name" value="SpoIIE"/>
    <property type="match status" value="1"/>
</dbReference>
<dbReference type="Gene3D" id="3.30.565.10">
    <property type="entry name" value="Histidine kinase-like ATPase, C-terminal domain"/>
    <property type="match status" value="1"/>
</dbReference>
<comment type="caution">
    <text evidence="2">The sequence shown here is derived from an EMBL/GenBank/DDBJ whole genome shotgun (WGS) entry which is preliminary data.</text>
</comment>
<dbReference type="InterPro" id="IPR003594">
    <property type="entry name" value="HATPase_dom"/>
</dbReference>
<dbReference type="PANTHER" id="PTHR35801">
    <property type="entry name" value="PHOSPHOSERINE PHOSPHATASE RSBX"/>
    <property type="match status" value="1"/>
</dbReference>
<proteinExistence type="predicted"/>
<gene>
    <name evidence="2" type="ORF">GCM10010218_63060</name>
</gene>
<dbReference type="AlphaFoldDB" id="A0A919EGP7"/>
<evidence type="ECO:0000259" key="1">
    <source>
        <dbReference type="SMART" id="SM00331"/>
    </source>
</evidence>
<dbReference type="InterPro" id="IPR036457">
    <property type="entry name" value="PPM-type-like_dom_sf"/>
</dbReference>
<dbReference type="InterPro" id="IPR036890">
    <property type="entry name" value="HATPase_C_sf"/>
</dbReference>